<dbReference type="AlphaFoldDB" id="A0A847D0Q7"/>
<evidence type="ECO:0000256" key="8">
    <source>
        <dbReference type="SAM" id="Phobius"/>
    </source>
</evidence>
<keyword evidence="5 8" id="KW-1133">Transmembrane helix</keyword>
<dbReference type="EMBL" id="JAAZBX010000001">
    <property type="protein sequence ID" value="NLD25063.1"/>
    <property type="molecule type" value="Genomic_DNA"/>
</dbReference>
<keyword evidence="7 8" id="KW-0472">Membrane</keyword>
<dbReference type="NCBIfam" id="TIGR00964">
    <property type="entry name" value="secE_bact"/>
    <property type="match status" value="1"/>
</dbReference>
<evidence type="ECO:0000313" key="10">
    <source>
        <dbReference type="Proteomes" id="UP000545876"/>
    </source>
</evidence>
<dbReference type="GO" id="GO:0006605">
    <property type="term" value="P:protein targeting"/>
    <property type="evidence" value="ECO:0007669"/>
    <property type="project" value="InterPro"/>
</dbReference>
<feature type="transmembrane region" description="Helical" evidence="8">
    <location>
        <begin position="21"/>
        <end position="43"/>
    </location>
</feature>
<evidence type="ECO:0000256" key="7">
    <source>
        <dbReference type="ARBA" id="ARBA00023136"/>
    </source>
</evidence>
<evidence type="ECO:0000256" key="2">
    <source>
        <dbReference type="ARBA" id="ARBA00022448"/>
    </source>
</evidence>
<evidence type="ECO:0000313" key="9">
    <source>
        <dbReference type="EMBL" id="NLD25063.1"/>
    </source>
</evidence>
<organism evidence="9 10">
    <name type="scientific">Candidatus Dojkabacteria bacterium</name>
    <dbReference type="NCBI Taxonomy" id="2099670"/>
    <lineage>
        <taxon>Bacteria</taxon>
        <taxon>Candidatus Dojkabacteria</taxon>
    </lineage>
</organism>
<evidence type="ECO:0000256" key="5">
    <source>
        <dbReference type="ARBA" id="ARBA00022989"/>
    </source>
</evidence>
<dbReference type="Proteomes" id="UP000545876">
    <property type="component" value="Unassembled WGS sequence"/>
</dbReference>
<keyword evidence="2" id="KW-0813">Transport</keyword>
<dbReference type="GO" id="GO:0008320">
    <property type="term" value="F:protein transmembrane transporter activity"/>
    <property type="evidence" value="ECO:0007669"/>
    <property type="project" value="InterPro"/>
</dbReference>
<dbReference type="InterPro" id="IPR038379">
    <property type="entry name" value="SecE_sf"/>
</dbReference>
<comment type="subcellular location">
    <subcellularLocation>
        <location evidence="1">Membrane</location>
    </subcellularLocation>
</comment>
<accession>A0A847D0Q7</accession>
<dbReference type="GO" id="GO:0006886">
    <property type="term" value="P:intracellular protein transport"/>
    <property type="evidence" value="ECO:0007669"/>
    <property type="project" value="InterPro"/>
</dbReference>
<evidence type="ECO:0000256" key="6">
    <source>
        <dbReference type="ARBA" id="ARBA00023010"/>
    </source>
</evidence>
<dbReference type="Gene3D" id="1.20.5.1030">
    <property type="entry name" value="Preprotein translocase secy subunit"/>
    <property type="match status" value="1"/>
</dbReference>
<dbReference type="Pfam" id="PF00584">
    <property type="entry name" value="SecE"/>
    <property type="match status" value="1"/>
</dbReference>
<dbReference type="InterPro" id="IPR001901">
    <property type="entry name" value="Translocase_SecE/Sec61-g"/>
</dbReference>
<gene>
    <name evidence="9" type="primary">secE</name>
    <name evidence="9" type="ORF">GX656_00250</name>
</gene>
<reference evidence="9 10" key="1">
    <citation type="journal article" date="2020" name="Biotechnol. Biofuels">
        <title>New insights from the biogas microbiome by comprehensive genome-resolved metagenomics of nearly 1600 species originating from multiple anaerobic digesters.</title>
        <authorList>
            <person name="Campanaro S."/>
            <person name="Treu L."/>
            <person name="Rodriguez-R L.M."/>
            <person name="Kovalovszki A."/>
            <person name="Ziels R.M."/>
            <person name="Maus I."/>
            <person name="Zhu X."/>
            <person name="Kougias P.G."/>
            <person name="Basile A."/>
            <person name="Luo G."/>
            <person name="Schluter A."/>
            <person name="Konstantinidis K.T."/>
            <person name="Angelidaki I."/>
        </authorList>
    </citation>
    <scope>NUCLEOTIDE SEQUENCE [LARGE SCALE GENOMIC DNA]</scope>
    <source>
        <strain evidence="9">AS06rmzACSIP_65</strain>
    </source>
</reference>
<dbReference type="GO" id="GO:0009306">
    <property type="term" value="P:protein secretion"/>
    <property type="evidence" value="ECO:0007669"/>
    <property type="project" value="InterPro"/>
</dbReference>
<evidence type="ECO:0000256" key="4">
    <source>
        <dbReference type="ARBA" id="ARBA00022927"/>
    </source>
</evidence>
<sequence length="57" mass="6659">MKFFKNIVNELKNTTWPNRKDILNMTLYVLAIAGILTIVMLSLDLGFAEVRDWFLNI</sequence>
<dbReference type="GO" id="GO:0016020">
    <property type="term" value="C:membrane"/>
    <property type="evidence" value="ECO:0007669"/>
    <property type="project" value="UniProtKB-SubCell"/>
</dbReference>
<comment type="caution">
    <text evidence="9">The sequence shown here is derived from an EMBL/GenBank/DDBJ whole genome shotgun (WGS) entry which is preliminary data.</text>
</comment>
<keyword evidence="6" id="KW-0811">Translocation</keyword>
<keyword evidence="4" id="KW-0653">Protein transport</keyword>
<name>A0A847D0Q7_9BACT</name>
<evidence type="ECO:0000256" key="1">
    <source>
        <dbReference type="ARBA" id="ARBA00004370"/>
    </source>
</evidence>
<keyword evidence="3 8" id="KW-0812">Transmembrane</keyword>
<protein>
    <submittedName>
        <fullName evidence="9">Preprotein translocase subunit SecE</fullName>
    </submittedName>
</protein>
<dbReference type="InterPro" id="IPR005807">
    <property type="entry name" value="SecE_bac"/>
</dbReference>
<proteinExistence type="predicted"/>
<evidence type="ECO:0000256" key="3">
    <source>
        <dbReference type="ARBA" id="ARBA00022692"/>
    </source>
</evidence>